<reference evidence="1" key="1">
    <citation type="submission" date="2024-12" db="EMBL/GenBank/DDBJ databases">
        <title>Comparative genomics and development of molecular markers within Purpureocillium lilacinum and among Purpureocillium species.</title>
        <authorList>
            <person name="Yeh Z.-Y."/>
            <person name="Ni N.-T."/>
            <person name="Lo P.-H."/>
            <person name="Mushyakhwo K."/>
            <person name="Lin C.-F."/>
            <person name="Nai Y.-S."/>
        </authorList>
    </citation>
    <scope>NUCLEOTIDE SEQUENCE</scope>
    <source>
        <strain evidence="1">NCHU-NPUST-175</strain>
    </source>
</reference>
<dbReference type="EMBL" id="JBGNUJ010000010">
    <property type="protein sequence ID" value="KAL3954754.1"/>
    <property type="molecule type" value="Genomic_DNA"/>
</dbReference>
<dbReference type="Proteomes" id="UP001638806">
    <property type="component" value="Unassembled WGS sequence"/>
</dbReference>
<organism evidence="1 2">
    <name type="scientific">Purpureocillium lilacinum</name>
    <name type="common">Paecilomyces lilacinus</name>
    <dbReference type="NCBI Taxonomy" id="33203"/>
    <lineage>
        <taxon>Eukaryota</taxon>
        <taxon>Fungi</taxon>
        <taxon>Dikarya</taxon>
        <taxon>Ascomycota</taxon>
        <taxon>Pezizomycotina</taxon>
        <taxon>Sordariomycetes</taxon>
        <taxon>Hypocreomycetidae</taxon>
        <taxon>Hypocreales</taxon>
        <taxon>Ophiocordycipitaceae</taxon>
        <taxon>Purpureocillium</taxon>
    </lineage>
</organism>
<name>A0ACC4DEL6_PURLI</name>
<proteinExistence type="predicted"/>
<accession>A0ACC4DEL6</accession>
<comment type="caution">
    <text evidence="1">The sequence shown here is derived from an EMBL/GenBank/DDBJ whole genome shotgun (WGS) entry which is preliminary data.</text>
</comment>
<keyword evidence="2" id="KW-1185">Reference proteome</keyword>
<evidence type="ECO:0000313" key="2">
    <source>
        <dbReference type="Proteomes" id="UP001638806"/>
    </source>
</evidence>
<protein>
    <submittedName>
        <fullName evidence="1">Uncharacterized protein</fullName>
    </submittedName>
</protein>
<gene>
    <name evidence="1" type="ORF">ACCO45_010317</name>
</gene>
<sequence>MLDTFEIITTSGVVLWSRTYAPVNPSVVNSFIADTFIEEKRSASAIQDAQSAATNPPYKRDQHTLKWTIVKELGIIFVAVYRSLFHLSWVDKLVDNIRTIFVSLYGEQLKKPHTTIVECTKFDDYFDQQIQELDTSSSADPTTREVAASAVEDAPAAPASPTEAEPSTTTRPMSRQTSLPR</sequence>
<evidence type="ECO:0000313" key="1">
    <source>
        <dbReference type="EMBL" id="KAL3954754.1"/>
    </source>
</evidence>